<evidence type="ECO:0000256" key="17">
    <source>
        <dbReference type="SAM" id="Phobius"/>
    </source>
</evidence>
<evidence type="ECO:0000256" key="2">
    <source>
        <dbReference type="ARBA" id="ARBA00005364"/>
    </source>
</evidence>
<evidence type="ECO:0000313" key="19">
    <source>
        <dbReference type="EMBL" id="ELT99319.1"/>
    </source>
</evidence>
<dbReference type="PANTHER" id="PTHR10846:SF73">
    <property type="entry name" value="SODIUM_CALCIUM EXCHANGER MEMBRANE REGION DOMAIN-CONTAINING PROTEIN"/>
    <property type="match status" value="1"/>
</dbReference>
<evidence type="ECO:0000313" key="21">
    <source>
        <dbReference type="Proteomes" id="UP000014760"/>
    </source>
</evidence>
<feature type="transmembrane region" description="Helical" evidence="17">
    <location>
        <begin position="391"/>
        <end position="409"/>
    </location>
</feature>
<dbReference type="GO" id="GO:0008273">
    <property type="term" value="F:calcium, potassium:sodium antiporter activity"/>
    <property type="evidence" value="ECO:0007669"/>
    <property type="project" value="TreeGrafter"/>
</dbReference>
<keyword evidence="13" id="KW-0915">Sodium</keyword>
<evidence type="ECO:0000256" key="16">
    <source>
        <dbReference type="ARBA" id="ARBA00023201"/>
    </source>
</evidence>
<keyword evidence="5" id="KW-0633">Potassium transport</keyword>
<keyword evidence="16" id="KW-0739">Sodium transport</keyword>
<dbReference type="PANTHER" id="PTHR10846">
    <property type="entry name" value="SODIUM/POTASSIUM/CALCIUM EXCHANGER"/>
    <property type="match status" value="1"/>
</dbReference>
<comment type="similarity">
    <text evidence="2">Belongs to the Ca(2+):cation antiporter (CaCA) (TC 2.A.19) family. SLC24A subfamily.</text>
</comment>
<sequence length="489" mass="54509">AYHEFPPDLFSQLQRSKGAVVVHALVMAYMFVGLAIVCDVYFVSSLEKICEKLHMSPDVAGATFMAAGSSAPELFTSIIGVFIAKGDVGVGTIVGSAVFNILFVIGICGVCITQTVVLSWFPFARDTLFYSLSVLILILSILDAAVTWYESLLMVLLYLVYIIFMVFNQTIHTWAMSRVGNMNDSLDDTSSILTAGGVKNYQSYGKTVFSKLSFEDACFRFMKTSRFRSLTRFRSAAFIIILERRRLIRDSHLMRRQNLKTFSYDSDATSYTKAVCRFILSFYLFSDDGVWSIIKWLVMLPLNVILYFTIPDCKQTRWDRWYMITFIMAIVWIAAFSYVMVWMVAVMGYTMGIPDSIMGITFLAAGTSVPDAMASVMVARQGQGDMAVSNTLGSNVFDILLGLALPWFVKTAFVSPGQPVHINSNGMVFSVILLFLTVVVTVAAIHLGGWRLNTRLGVICLTCYAVFLTLSCLIEFNVFGYVNPPMCAE</sequence>
<dbReference type="NCBIfam" id="TIGR00367">
    <property type="entry name" value="calcium/sodium antiporter"/>
    <property type="match status" value="1"/>
</dbReference>
<feature type="transmembrane region" description="Helical" evidence="17">
    <location>
        <begin position="322"/>
        <end position="345"/>
    </location>
</feature>
<evidence type="ECO:0000313" key="20">
    <source>
        <dbReference type="EnsemblMetazoa" id="CapteP110092"/>
    </source>
</evidence>
<comment type="subcellular location">
    <subcellularLocation>
        <location evidence="1">Membrane</location>
        <topology evidence="1">Multi-pass membrane protein</topology>
    </subcellularLocation>
</comment>
<keyword evidence="12 17" id="KW-1133">Transmembrane helix</keyword>
<feature type="non-terminal residue" evidence="19">
    <location>
        <position position="1"/>
    </location>
</feature>
<evidence type="ECO:0000256" key="4">
    <source>
        <dbReference type="ARBA" id="ARBA00022449"/>
    </source>
</evidence>
<dbReference type="EnsemblMetazoa" id="CapteT110092">
    <property type="protein sequence ID" value="CapteP110092"/>
    <property type="gene ID" value="CapteG110092"/>
</dbReference>
<dbReference type="InterPro" id="IPR004481">
    <property type="entry name" value="K/Na/Ca-exchanger"/>
</dbReference>
<keyword evidence="3" id="KW-0813">Transport</keyword>
<feature type="transmembrane region" description="Helical" evidence="17">
    <location>
        <begin position="64"/>
        <end position="84"/>
    </location>
</feature>
<evidence type="ECO:0000256" key="10">
    <source>
        <dbReference type="ARBA" id="ARBA00022847"/>
    </source>
</evidence>
<evidence type="ECO:0000256" key="5">
    <source>
        <dbReference type="ARBA" id="ARBA00022538"/>
    </source>
</evidence>
<dbReference type="FunFam" id="1.20.1420.30:FF:000009">
    <property type="entry name" value="sodium/potassium/calcium exchanger 5 isoform X2"/>
    <property type="match status" value="1"/>
</dbReference>
<reference evidence="20" key="3">
    <citation type="submission" date="2015-06" db="UniProtKB">
        <authorList>
            <consortium name="EnsemblMetazoa"/>
        </authorList>
    </citation>
    <scope>IDENTIFICATION</scope>
</reference>
<feature type="transmembrane region" description="Helical" evidence="17">
    <location>
        <begin position="128"/>
        <end position="149"/>
    </location>
</feature>
<feature type="transmembrane region" description="Helical" evidence="17">
    <location>
        <begin position="96"/>
        <end position="121"/>
    </location>
</feature>
<feature type="transmembrane region" description="Helical" evidence="17">
    <location>
        <begin position="290"/>
        <end position="310"/>
    </location>
</feature>
<evidence type="ECO:0000256" key="15">
    <source>
        <dbReference type="ARBA" id="ARBA00023136"/>
    </source>
</evidence>
<keyword evidence="9" id="KW-0106">Calcium</keyword>
<keyword evidence="14" id="KW-0406">Ion transport</keyword>
<keyword evidence="11" id="KW-0630">Potassium</keyword>
<evidence type="ECO:0000259" key="18">
    <source>
        <dbReference type="Pfam" id="PF01699"/>
    </source>
</evidence>
<evidence type="ECO:0000256" key="9">
    <source>
        <dbReference type="ARBA" id="ARBA00022837"/>
    </source>
</evidence>
<dbReference type="FunFam" id="1.20.1420.30:FF:000004">
    <property type="entry name" value="Sodium/potassium/calcium exchanger 2 isoform 1"/>
    <property type="match status" value="1"/>
</dbReference>
<evidence type="ECO:0000256" key="14">
    <source>
        <dbReference type="ARBA" id="ARBA00023065"/>
    </source>
</evidence>
<dbReference type="InterPro" id="IPR044880">
    <property type="entry name" value="NCX_ion-bd_dom_sf"/>
</dbReference>
<gene>
    <name evidence="19" type="ORF">CAPTEDRAFT_110092</name>
</gene>
<keyword evidence="8" id="KW-0732">Signal</keyword>
<evidence type="ECO:0000256" key="12">
    <source>
        <dbReference type="ARBA" id="ARBA00022989"/>
    </source>
</evidence>
<name>R7U028_CAPTE</name>
<dbReference type="OrthoDB" id="2127281at2759"/>
<feature type="transmembrane region" description="Helical" evidence="17">
    <location>
        <begin position="20"/>
        <end position="43"/>
    </location>
</feature>
<dbReference type="OMA" id="CCERVKW"/>
<feature type="domain" description="Sodium/calcium exchanger membrane region" evidence="18">
    <location>
        <begin position="24"/>
        <end position="166"/>
    </location>
</feature>
<accession>R7U028</accession>
<feature type="transmembrane region" description="Helical" evidence="17">
    <location>
        <begin position="357"/>
        <end position="379"/>
    </location>
</feature>
<dbReference type="Proteomes" id="UP000014760">
    <property type="component" value="Unassembled WGS sequence"/>
</dbReference>
<keyword evidence="6" id="KW-0109">Calcium transport</keyword>
<evidence type="ECO:0000256" key="8">
    <source>
        <dbReference type="ARBA" id="ARBA00022729"/>
    </source>
</evidence>
<feature type="transmembrane region" description="Helical" evidence="17">
    <location>
        <begin position="456"/>
        <end position="476"/>
    </location>
</feature>
<dbReference type="GO" id="GO:0006874">
    <property type="term" value="P:intracellular calcium ion homeostasis"/>
    <property type="evidence" value="ECO:0007669"/>
    <property type="project" value="TreeGrafter"/>
</dbReference>
<evidence type="ECO:0000256" key="13">
    <source>
        <dbReference type="ARBA" id="ARBA00023053"/>
    </source>
</evidence>
<dbReference type="EMBL" id="AMQN01010071">
    <property type="status" value="NOT_ANNOTATED_CDS"/>
    <property type="molecule type" value="Genomic_DNA"/>
</dbReference>
<dbReference type="STRING" id="283909.R7U028"/>
<dbReference type="GO" id="GO:0005886">
    <property type="term" value="C:plasma membrane"/>
    <property type="evidence" value="ECO:0007669"/>
    <property type="project" value="TreeGrafter"/>
</dbReference>
<dbReference type="AlphaFoldDB" id="R7U028"/>
<keyword evidence="4" id="KW-0050">Antiport</keyword>
<keyword evidence="10" id="KW-0769">Symport</keyword>
<proteinExistence type="inferred from homology"/>
<evidence type="ECO:0000256" key="3">
    <source>
        <dbReference type="ARBA" id="ARBA00022448"/>
    </source>
</evidence>
<keyword evidence="15 17" id="KW-0472">Membrane</keyword>
<organism evidence="19">
    <name type="scientific">Capitella teleta</name>
    <name type="common">Polychaete worm</name>
    <dbReference type="NCBI Taxonomy" id="283909"/>
    <lineage>
        <taxon>Eukaryota</taxon>
        <taxon>Metazoa</taxon>
        <taxon>Spiralia</taxon>
        <taxon>Lophotrochozoa</taxon>
        <taxon>Annelida</taxon>
        <taxon>Polychaeta</taxon>
        <taxon>Sedentaria</taxon>
        <taxon>Scolecida</taxon>
        <taxon>Capitellidae</taxon>
        <taxon>Capitella</taxon>
    </lineage>
</organism>
<dbReference type="GO" id="GO:0005262">
    <property type="term" value="F:calcium channel activity"/>
    <property type="evidence" value="ECO:0007669"/>
    <property type="project" value="TreeGrafter"/>
</dbReference>
<evidence type="ECO:0000256" key="6">
    <source>
        <dbReference type="ARBA" id="ARBA00022568"/>
    </source>
</evidence>
<evidence type="ECO:0000256" key="7">
    <source>
        <dbReference type="ARBA" id="ARBA00022692"/>
    </source>
</evidence>
<evidence type="ECO:0000256" key="11">
    <source>
        <dbReference type="ARBA" id="ARBA00022958"/>
    </source>
</evidence>
<reference evidence="21" key="1">
    <citation type="submission" date="2012-12" db="EMBL/GenBank/DDBJ databases">
        <authorList>
            <person name="Hellsten U."/>
            <person name="Grimwood J."/>
            <person name="Chapman J.A."/>
            <person name="Shapiro H."/>
            <person name="Aerts A."/>
            <person name="Otillar R.P."/>
            <person name="Terry A.Y."/>
            <person name="Boore J.L."/>
            <person name="Simakov O."/>
            <person name="Marletaz F."/>
            <person name="Cho S.-J."/>
            <person name="Edsinger-Gonzales E."/>
            <person name="Havlak P."/>
            <person name="Kuo D.-H."/>
            <person name="Larsson T."/>
            <person name="Lv J."/>
            <person name="Arendt D."/>
            <person name="Savage R."/>
            <person name="Osoegawa K."/>
            <person name="de Jong P."/>
            <person name="Lindberg D.R."/>
            <person name="Seaver E.C."/>
            <person name="Weisblat D.A."/>
            <person name="Putnam N.H."/>
            <person name="Grigoriev I.V."/>
            <person name="Rokhsar D.S."/>
        </authorList>
    </citation>
    <scope>NUCLEOTIDE SEQUENCE</scope>
    <source>
        <strain evidence="21">I ESC-2004</strain>
    </source>
</reference>
<keyword evidence="7 17" id="KW-0812">Transmembrane</keyword>
<feature type="transmembrane region" description="Helical" evidence="17">
    <location>
        <begin position="429"/>
        <end position="449"/>
    </location>
</feature>
<protein>
    <recommendedName>
        <fullName evidence="18">Sodium/calcium exchanger membrane region domain-containing protein</fullName>
    </recommendedName>
</protein>
<keyword evidence="21" id="KW-1185">Reference proteome</keyword>
<dbReference type="InterPro" id="IPR004837">
    <property type="entry name" value="NaCa_Exmemb"/>
</dbReference>
<evidence type="ECO:0000256" key="1">
    <source>
        <dbReference type="ARBA" id="ARBA00004141"/>
    </source>
</evidence>
<dbReference type="EMBL" id="KB306977">
    <property type="protein sequence ID" value="ELT99319.1"/>
    <property type="molecule type" value="Genomic_DNA"/>
</dbReference>
<reference evidence="19 21" key="2">
    <citation type="journal article" date="2013" name="Nature">
        <title>Insights into bilaterian evolution from three spiralian genomes.</title>
        <authorList>
            <person name="Simakov O."/>
            <person name="Marletaz F."/>
            <person name="Cho S.J."/>
            <person name="Edsinger-Gonzales E."/>
            <person name="Havlak P."/>
            <person name="Hellsten U."/>
            <person name="Kuo D.H."/>
            <person name="Larsson T."/>
            <person name="Lv J."/>
            <person name="Arendt D."/>
            <person name="Savage R."/>
            <person name="Osoegawa K."/>
            <person name="de Jong P."/>
            <person name="Grimwood J."/>
            <person name="Chapman J.A."/>
            <person name="Shapiro H."/>
            <person name="Aerts A."/>
            <person name="Otillar R.P."/>
            <person name="Terry A.Y."/>
            <person name="Boore J.L."/>
            <person name="Grigoriev I.V."/>
            <person name="Lindberg D.R."/>
            <person name="Seaver E.C."/>
            <person name="Weisblat D.A."/>
            <person name="Putnam N.H."/>
            <person name="Rokhsar D.S."/>
        </authorList>
    </citation>
    <scope>NUCLEOTIDE SEQUENCE</scope>
    <source>
        <strain evidence="19 21">I ESC-2004</strain>
    </source>
</reference>
<feature type="transmembrane region" description="Helical" evidence="17">
    <location>
        <begin position="155"/>
        <end position="175"/>
    </location>
</feature>
<feature type="domain" description="Sodium/calcium exchanger membrane region" evidence="18">
    <location>
        <begin position="322"/>
        <end position="471"/>
    </location>
</feature>
<dbReference type="HOGENOM" id="CLU_007948_5_2_1"/>
<dbReference type="Gene3D" id="1.20.1420.30">
    <property type="entry name" value="NCX, central ion-binding region"/>
    <property type="match status" value="2"/>
</dbReference>
<dbReference type="Pfam" id="PF01699">
    <property type="entry name" value="Na_Ca_ex"/>
    <property type="match status" value="2"/>
</dbReference>
<dbReference type="GO" id="GO:0015293">
    <property type="term" value="F:symporter activity"/>
    <property type="evidence" value="ECO:0007669"/>
    <property type="project" value="UniProtKB-KW"/>
</dbReference>